<dbReference type="GO" id="GO:0016020">
    <property type="term" value="C:membrane"/>
    <property type="evidence" value="ECO:0007669"/>
    <property type="project" value="UniProtKB-SubCell"/>
</dbReference>
<dbReference type="PROSITE" id="PS50011">
    <property type="entry name" value="PROTEIN_KINASE_DOM"/>
    <property type="match status" value="1"/>
</dbReference>
<dbReference type="PANTHER" id="PTHR48006:SF68">
    <property type="entry name" value="PROTEIN KINASE DOMAIN-CONTAINING PROTEIN"/>
    <property type="match status" value="1"/>
</dbReference>
<keyword evidence="6" id="KW-0808">Transferase</keyword>
<sequence length="965" mass="107084">MGADSVFLNLLLITHVVFSTTLFYFATFGLAATAKLHSDEVAVLKEIGKKLGKKDWDFGIDPCSGEGNWRVLDDRKGYESNVTCDCTFNHNSSCRVVAIALKAQNLSGVVPPEFSKLPNLKILHSSLLMWCLLAEWGFLRIVSSVVEIKLFIVRSIEGNKFSGPIPPEIGKLIHLQKLMLCSNAFTGELPVALAKLTKLVDMRMSDNNFSGKIPDFISNWTKVEKLHMEGCFLEGPIPSSISALTSLSDLRITDLKGRRSTFPPLTNMKSMKTLILRKCLIYGEIPDYVGDMNKLKNLDVSYNNFTWESSSPAECPRGSVNLVESYSSSADKLSQIHPCLKRNFPCPANNQNRYSLHINCGGNEANVLGNKYKADREQRGASMFYWGQDWAFSSTGNFMDNDIESDMYTVPNRSALSNVSMLDSELYTTARVSPLSLTYYGLCLINGNYTIKLHFAEIIFTSDRSFVSLGKRIFDVYIQDKLVLENFNIEDEAGGAGKPLVKTFTAVVTSHTLKIHFYWAGKGTTGIPLRGIYGPLVSAISVDPNFKPPADDDKKNQVIIVVGTVTAAVLLILFALCVMWMKGWLGGKVYIDKELRGIDLQTGLFTLQQIRAATKNFDPVNKLGEGGFGSVYKGQLSDGTVIAVKQLSSKSKQGNREFVNEIGMISGVQHPNLVKLYGCCVEGNQLLLIYEYMENNCLSRALFGKDTTCRLELDWPTRQKICLGIARGLAYLHEESRLKIVHRDIKTSNVLLDKDFNARISDFGLAKLNEDDNTHISTRVAGTIGYMAPEYAMRGYLTNKADVYSFGVVALEIVSGKSNTNYRPKEEFIYLLDWAYVLQERGSLLELVDPALGSDYSSEEAMVMLNVALMCTNASPTLRPKMSQVVSMLEGRTAVQELLSDPGFSAVNYKFKTIRNHFWQNPSRTQSMSIDGPCTCSNSYSSYIGSEEAGHLLGVSSVTSINSHK</sequence>
<evidence type="ECO:0000313" key="22">
    <source>
        <dbReference type="EMBL" id="SPD21775.1"/>
    </source>
</evidence>
<dbReference type="EC" id="2.7.11.1" evidence="2"/>
<dbReference type="InterPro" id="IPR008271">
    <property type="entry name" value="Ser/Thr_kinase_AS"/>
</dbReference>
<evidence type="ECO:0000256" key="14">
    <source>
        <dbReference type="ARBA" id="ARBA00023136"/>
    </source>
</evidence>
<keyword evidence="16" id="KW-0325">Glycoprotein</keyword>
<evidence type="ECO:0000256" key="4">
    <source>
        <dbReference type="ARBA" id="ARBA00022553"/>
    </source>
</evidence>
<dbReference type="CDD" id="cd14066">
    <property type="entry name" value="STKc_IRAK"/>
    <property type="match status" value="1"/>
</dbReference>
<dbReference type="GO" id="GO:0005524">
    <property type="term" value="F:ATP binding"/>
    <property type="evidence" value="ECO:0007669"/>
    <property type="project" value="UniProtKB-UniRule"/>
</dbReference>
<keyword evidence="5" id="KW-0433">Leucine-rich repeat</keyword>
<evidence type="ECO:0000256" key="1">
    <source>
        <dbReference type="ARBA" id="ARBA00004479"/>
    </source>
</evidence>
<evidence type="ECO:0000256" key="19">
    <source>
        <dbReference type="PROSITE-ProRule" id="PRU10141"/>
    </source>
</evidence>
<evidence type="ECO:0000256" key="16">
    <source>
        <dbReference type="ARBA" id="ARBA00023180"/>
    </source>
</evidence>
<dbReference type="FunFam" id="3.80.10.10:FF:000433">
    <property type="entry name" value="Putative LRR receptor-like serine/threonine-protein kinase isoform A"/>
    <property type="match status" value="1"/>
</dbReference>
<protein>
    <recommendedName>
        <fullName evidence="2">non-specific serine/threonine protein kinase</fullName>
        <ecNumber evidence="2">2.7.11.1</ecNumber>
    </recommendedName>
</protein>
<dbReference type="FunFam" id="3.30.200.20:FF:000217">
    <property type="entry name" value="probable LRR receptor-like serine/threonine-protein kinase At1g53430"/>
    <property type="match status" value="1"/>
</dbReference>
<dbReference type="Gene3D" id="1.10.510.10">
    <property type="entry name" value="Transferase(Phosphotransferase) domain 1"/>
    <property type="match status" value="1"/>
</dbReference>
<keyword evidence="3" id="KW-0723">Serine/threonine-protein kinase</keyword>
<dbReference type="PROSITE" id="PS00108">
    <property type="entry name" value="PROTEIN_KINASE_ST"/>
    <property type="match status" value="1"/>
</dbReference>
<dbReference type="GO" id="GO:0004674">
    <property type="term" value="F:protein serine/threonine kinase activity"/>
    <property type="evidence" value="ECO:0007669"/>
    <property type="project" value="UniProtKB-KW"/>
</dbReference>
<dbReference type="Pfam" id="PF11721">
    <property type="entry name" value="Malectin"/>
    <property type="match status" value="1"/>
</dbReference>
<keyword evidence="10 19" id="KW-0547">Nucleotide-binding</keyword>
<dbReference type="Pfam" id="PF00560">
    <property type="entry name" value="LRR_1"/>
    <property type="match status" value="1"/>
</dbReference>
<organism evidence="22">
    <name type="scientific">Fagus sylvatica</name>
    <name type="common">Beechnut</name>
    <dbReference type="NCBI Taxonomy" id="28930"/>
    <lineage>
        <taxon>Eukaryota</taxon>
        <taxon>Viridiplantae</taxon>
        <taxon>Streptophyta</taxon>
        <taxon>Embryophyta</taxon>
        <taxon>Tracheophyta</taxon>
        <taxon>Spermatophyta</taxon>
        <taxon>Magnoliopsida</taxon>
        <taxon>eudicotyledons</taxon>
        <taxon>Gunneridae</taxon>
        <taxon>Pentapetalae</taxon>
        <taxon>rosids</taxon>
        <taxon>fabids</taxon>
        <taxon>Fagales</taxon>
        <taxon>Fagaceae</taxon>
        <taxon>Fagus</taxon>
    </lineage>
</organism>
<evidence type="ECO:0000256" key="5">
    <source>
        <dbReference type="ARBA" id="ARBA00022614"/>
    </source>
</evidence>
<comment type="catalytic activity">
    <reaction evidence="17">
        <text>L-threonyl-[protein] + ATP = O-phospho-L-threonyl-[protein] + ADP + H(+)</text>
        <dbReference type="Rhea" id="RHEA:46608"/>
        <dbReference type="Rhea" id="RHEA-COMP:11060"/>
        <dbReference type="Rhea" id="RHEA-COMP:11605"/>
        <dbReference type="ChEBI" id="CHEBI:15378"/>
        <dbReference type="ChEBI" id="CHEBI:30013"/>
        <dbReference type="ChEBI" id="CHEBI:30616"/>
        <dbReference type="ChEBI" id="CHEBI:61977"/>
        <dbReference type="ChEBI" id="CHEBI:456216"/>
        <dbReference type="EC" id="2.7.11.1"/>
    </reaction>
</comment>
<dbReference type="InterPro" id="IPR001611">
    <property type="entry name" value="Leu-rich_rpt"/>
</dbReference>
<feature type="transmembrane region" description="Helical" evidence="20">
    <location>
        <begin position="558"/>
        <end position="581"/>
    </location>
</feature>
<dbReference type="InterPro" id="IPR011009">
    <property type="entry name" value="Kinase-like_dom_sf"/>
</dbReference>
<dbReference type="PANTHER" id="PTHR48006">
    <property type="entry name" value="LEUCINE-RICH REPEAT-CONTAINING PROTEIN DDB_G0281931-RELATED"/>
    <property type="match status" value="1"/>
</dbReference>
<gene>
    <name evidence="22" type="ORF">FSB_LOCUS49657</name>
</gene>
<dbReference type="InterPro" id="IPR021720">
    <property type="entry name" value="Malectin_dom"/>
</dbReference>
<evidence type="ECO:0000256" key="3">
    <source>
        <dbReference type="ARBA" id="ARBA00022527"/>
    </source>
</evidence>
<evidence type="ECO:0000256" key="20">
    <source>
        <dbReference type="SAM" id="Phobius"/>
    </source>
</evidence>
<keyword evidence="15" id="KW-0675">Receptor</keyword>
<keyword evidence="9" id="KW-0677">Repeat</keyword>
<dbReference type="Gene3D" id="3.80.10.10">
    <property type="entry name" value="Ribonuclease Inhibitor"/>
    <property type="match status" value="3"/>
</dbReference>
<dbReference type="InterPro" id="IPR001245">
    <property type="entry name" value="Ser-Thr/Tyr_kinase_cat_dom"/>
</dbReference>
<evidence type="ECO:0000256" key="18">
    <source>
        <dbReference type="ARBA" id="ARBA00048679"/>
    </source>
</evidence>
<evidence type="ECO:0000256" key="13">
    <source>
        <dbReference type="ARBA" id="ARBA00022989"/>
    </source>
</evidence>
<keyword evidence="11" id="KW-0418">Kinase</keyword>
<dbReference type="Gene3D" id="3.30.200.20">
    <property type="entry name" value="Phosphorylase Kinase, domain 1"/>
    <property type="match status" value="1"/>
</dbReference>
<feature type="binding site" evidence="19">
    <location>
        <position position="645"/>
    </location>
    <ligand>
        <name>ATP</name>
        <dbReference type="ChEBI" id="CHEBI:30616"/>
    </ligand>
</feature>
<name>A0A2N9IBV5_FAGSY</name>
<keyword evidence="4" id="KW-0597">Phosphoprotein</keyword>
<dbReference type="InterPro" id="IPR000719">
    <property type="entry name" value="Prot_kinase_dom"/>
</dbReference>
<dbReference type="Gene3D" id="2.60.120.430">
    <property type="entry name" value="Galactose-binding lectin"/>
    <property type="match status" value="1"/>
</dbReference>
<evidence type="ECO:0000256" key="15">
    <source>
        <dbReference type="ARBA" id="ARBA00023170"/>
    </source>
</evidence>
<evidence type="ECO:0000259" key="21">
    <source>
        <dbReference type="PROSITE" id="PS50011"/>
    </source>
</evidence>
<proteinExistence type="predicted"/>
<dbReference type="InterPro" id="IPR051824">
    <property type="entry name" value="LRR_Rcpt-Like_S/T_Kinase"/>
</dbReference>
<dbReference type="AlphaFoldDB" id="A0A2N9IBV5"/>
<dbReference type="InterPro" id="IPR017441">
    <property type="entry name" value="Protein_kinase_ATP_BS"/>
</dbReference>
<evidence type="ECO:0000256" key="8">
    <source>
        <dbReference type="ARBA" id="ARBA00022729"/>
    </source>
</evidence>
<evidence type="ECO:0000256" key="7">
    <source>
        <dbReference type="ARBA" id="ARBA00022692"/>
    </source>
</evidence>
<dbReference type="SMART" id="SM00220">
    <property type="entry name" value="S_TKc"/>
    <property type="match status" value="1"/>
</dbReference>
<feature type="transmembrane region" description="Helical" evidence="20">
    <location>
        <begin position="6"/>
        <end position="26"/>
    </location>
</feature>
<keyword evidence="14 20" id="KW-0472">Membrane</keyword>
<dbReference type="SUPFAM" id="SSF56112">
    <property type="entry name" value="Protein kinase-like (PK-like)"/>
    <property type="match status" value="1"/>
</dbReference>
<evidence type="ECO:0000256" key="11">
    <source>
        <dbReference type="ARBA" id="ARBA00022777"/>
    </source>
</evidence>
<dbReference type="InterPro" id="IPR032675">
    <property type="entry name" value="LRR_dom_sf"/>
</dbReference>
<evidence type="ECO:0000256" key="6">
    <source>
        <dbReference type="ARBA" id="ARBA00022679"/>
    </source>
</evidence>
<feature type="domain" description="Protein kinase" evidence="21">
    <location>
        <begin position="617"/>
        <end position="899"/>
    </location>
</feature>
<evidence type="ECO:0000256" key="12">
    <source>
        <dbReference type="ARBA" id="ARBA00022840"/>
    </source>
</evidence>
<accession>A0A2N9IBV5</accession>
<comment type="subcellular location">
    <subcellularLocation>
        <location evidence="1">Membrane</location>
        <topology evidence="1">Single-pass type I membrane protein</topology>
    </subcellularLocation>
</comment>
<keyword evidence="7 20" id="KW-0812">Transmembrane</keyword>
<evidence type="ECO:0000256" key="9">
    <source>
        <dbReference type="ARBA" id="ARBA00022737"/>
    </source>
</evidence>
<dbReference type="SUPFAM" id="SSF52058">
    <property type="entry name" value="L domain-like"/>
    <property type="match status" value="1"/>
</dbReference>
<evidence type="ECO:0000256" key="17">
    <source>
        <dbReference type="ARBA" id="ARBA00047899"/>
    </source>
</evidence>
<evidence type="ECO:0000256" key="10">
    <source>
        <dbReference type="ARBA" id="ARBA00022741"/>
    </source>
</evidence>
<reference evidence="22" key="1">
    <citation type="submission" date="2018-02" db="EMBL/GenBank/DDBJ databases">
        <authorList>
            <person name="Cohen D.B."/>
            <person name="Kent A.D."/>
        </authorList>
    </citation>
    <scope>NUCLEOTIDE SEQUENCE</scope>
</reference>
<dbReference type="FunFam" id="2.60.120.430:FF:000004">
    <property type="entry name" value="Putative leucine-rich repeat receptor-like serine/threonine-protein kinase"/>
    <property type="match status" value="1"/>
</dbReference>
<dbReference type="FunFam" id="1.10.510.10:FF:000044">
    <property type="entry name" value="Putative LRR receptor-like serine/threonine-protein kinase"/>
    <property type="match status" value="1"/>
</dbReference>
<dbReference type="Pfam" id="PF07714">
    <property type="entry name" value="PK_Tyr_Ser-Thr"/>
    <property type="match status" value="1"/>
</dbReference>
<keyword evidence="8" id="KW-0732">Signal</keyword>
<keyword evidence="12 19" id="KW-0067">ATP-binding</keyword>
<keyword evidence="13 20" id="KW-1133">Transmembrane helix</keyword>
<comment type="catalytic activity">
    <reaction evidence="18">
        <text>L-seryl-[protein] + ATP = O-phospho-L-seryl-[protein] + ADP + H(+)</text>
        <dbReference type="Rhea" id="RHEA:17989"/>
        <dbReference type="Rhea" id="RHEA-COMP:9863"/>
        <dbReference type="Rhea" id="RHEA-COMP:11604"/>
        <dbReference type="ChEBI" id="CHEBI:15378"/>
        <dbReference type="ChEBI" id="CHEBI:29999"/>
        <dbReference type="ChEBI" id="CHEBI:30616"/>
        <dbReference type="ChEBI" id="CHEBI:83421"/>
        <dbReference type="ChEBI" id="CHEBI:456216"/>
        <dbReference type="EC" id="2.7.11.1"/>
    </reaction>
</comment>
<evidence type="ECO:0000256" key="2">
    <source>
        <dbReference type="ARBA" id="ARBA00012513"/>
    </source>
</evidence>
<dbReference type="PROSITE" id="PS00107">
    <property type="entry name" value="PROTEIN_KINASE_ATP"/>
    <property type="match status" value="1"/>
</dbReference>
<dbReference type="EMBL" id="OIVN01005290">
    <property type="protein sequence ID" value="SPD21775.1"/>
    <property type="molecule type" value="Genomic_DNA"/>
</dbReference>